<dbReference type="Proteomes" id="UP001363035">
    <property type="component" value="Unassembled WGS sequence"/>
</dbReference>
<reference evidence="1 2" key="1">
    <citation type="submission" date="2024-01" db="EMBL/GenBank/DDBJ databases">
        <title>Sphingobacterium tenebrionis sp. nov., a novel endophyte isolated from tenebrio molitor intestines.</title>
        <authorList>
            <person name="Zhang C."/>
        </authorList>
    </citation>
    <scope>NUCLEOTIDE SEQUENCE [LARGE SCALE GENOMIC DNA]</scope>
    <source>
        <strain evidence="1 2">PU5-4</strain>
    </source>
</reference>
<keyword evidence="2" id="KW-1185">Reference proteome</keyword>
<gene>
    <name evidence="1" type="ORF">VJ786_04560</name>
</gene>
<accession>A0ABU8I3Y9</accession>
<protein>
    <recommendedName>
        <fullName evidence="3">DUF4352 domain-containing protein</fullName>
    </recommendedName>
</protein>
<evidence type="ECO:0000313" key="1">
    <source>
        <dbReference type="EMBL" id="MEI5984171.1"/>
    </source>
</evidence>
<sequence>MNSNTKILLGLGLLACTACTTTTKTDQDTDKDTTIVVNQPASPVIVEERVVEEPAQPATTNAISSKQVSDGTINVTKVNVLGSIMTVELMLDNPEKNAININFPADNIYYIDDATAKKNSLLKDDAGKVMLTPTNSEGKKMRYLGSDKMVLMSLKFAAPPAESKTISLTLGDYGTFDGLPITRQ</sequence>
<dbReference type="EMBL" id="JAYLLN010000006">
    <property type="protein sequence ID" value="MEI5984171.1"/>
    <property type="molecule type" value="Genomic_DNA"/>
</dbReference>
<organism evidence="1 2">
    <name type="scientific">Sphingobacterium tenebrionis</name>
    <dbReference type="NCBI Taxonomy" id="3111775"/>
    <lineage>
        <taxon>Bacteria</taxon>
        <taxon>Pseudomonadati</taxon>
        <taxon>Bacteroidota</taxon>
        <taxon>Sphingobacteriia</taxon>
        <taxon>Sphingobacteriales</taxon>
        <taxon>Sphingobacteriaceae</taxon>
        <taxon>Sphingobacterium</taxon>
    </lineage>
</organism>
<evidence type="ECO:0000313" key="2">
    <source>
        <dbReference type="Proteomes" id="UP001363035"/>
    </source>
</evidence>
<dbReference type="RefSeq" id="WP_134776973.1">
    <property type="nucleotide sequence ID" value="NZ_JAYLLN010000006.1"/>
</dbReference>
<evidence type="ECO:0008006" key="3">
    <source>
        <dbReference type="Google" id="ProtNLM"/>
    </source>
</evidence>
<proteinExistence type="predicted"/>
<name>A0ABU8I3Y9_9SPHI</name>
<comment type="caution">
    <text evidence="1">The sequence shown here is derived from an EMBL/GenBank/DDBJ whole genome shotgun (WGS) entry which is preliminary data.</text>
</comment>